<protein>
    <recommendedName>
        <fullName evidence="1">Caspase family p20 domain-containing protein</fullName>
    </recommendedName>
</protein>
<dbReference type="Gene3D" id="3.40.50.1460">
    <property type="match status" value="1"/>
</dbReference>
<comment type="caution">
    <text evidence="2">The sequence shown here is derived from an EMBL/GenBank/DDBJ whole genome shotgun (WGS) entry which is preliminary data.</text>
</comment>
<keyword evidence="3" id="KW-1185">Reference proteome</keyword>
<dbReference type="AlphaFoldDB" id="A0A814GBG3"/>
<dbReference type="PANTHER" id="PTHR22576">
    <property type="entry name" value="MUCOSA ASSOCIATED LYMPHOID TISSUE LYMPHOMA TRANSLOCATION PROTEIN 1/PARACASPASE"/>
    <property type="match status" value="1"/>
</dbReference>
<gene>
    <name evidence="2" type="ORF">QVE165_LOCUS14450</name>
</gene>
<dbReference type="InterPro" id="IPR011600">
    <property type="entry name" value="Pept_C14_caspase"/>
</dbReference>
<dbReference type="Proteomes" id="UP000663832">
    <property type="component" value="Unassembled WGS sequence"/>
</dbReference>
<organism evidence="2 3">
    <name type="scientific">Adineta steineri</name>
    <dbReference type="NCBI Taxonomy" id="433720"/>
    <lineage>
        <taxon>Eukaryota</taxon>
        <taxon>Metazoa</taxon>
        <taxon>Spiralia</taxon>
        <taxon>Gnathifera</taxon>
        <taxon>Rotifera</taxon>
        <taxon>Eurotatoria</taxon>
        <taxon>Bdelloidea</taxon>
        <taxon>Adinetida</taxon>
        <taxon>Adinetidae</taxon>
        <taxon>Adineta</taxon>
    </lineage>
</organism>
<evidence type="ECO:0000313" key="3">
    <source>
        <dbReference type="Proteomes" id="UP000663832"/>
    </source>
</evidence>
<dbReference type="SUPFAM" id="SSF52129">
    <property type="entry name" value="Caspase-like"/>
    <property type="match status" value="1"/>
</dbReference>
<dbReference type="Pfam" id="PF00656">
    <property type="entry name" value="Peptidase_C14"/>
    <property type="match status" value="1"/>
</dbReference>
<dbReference type="GO" id="GO:0006508">
    <property type="term" value="P:proteolysis"/>
    <property type="evidence" value="ECO:0007669"/>
    <property type="project" value="InterPro"/>
</dbReference>
<name>A0A814GBG3_9BILA</name>
<dbReference type="InterPro" id="IPR052039">
    <property type="entry name" value="Caspase-related_regulators"/>
</dbReference>
<dbReference type="GO" id="GO:0004197">
    <property type="term" value="F:cysteine-type endopeptidase activity"/>
    <property type="evidence" value="ECO:0007669"/>
    <property type="project" value="InterPro"/>
</dbReference>
<evidence type="ECO:0000313" key="2">
    <source>
        <dbReference type="EMBL" id="CAF0992040.1"/>
    </source>
</evidence>
<dbReference type="PROSITE" id="PS50208">
    <property type="entry name" value="CASPASE_P20"/>
    <property type="match status" value="1"/>
</dbReference>
<evidence type="ECO:0000259" key="1">
    <source>
        <dbReference type="PROSITE" id="PS50208"/>
    </source>
</evidence>
<dbReference type="InterPro" id="IPR001309">
    <property type="entry name" value="Pept_C14_p20"/>
</dbReference>
<reference evidence="2" key="1">
    <citation type="submission" date="2021-02" db="EMBL/GenBank/DDBJ databases">
        <authorList>
            <person name="Nowell W R."/>
        </authorList>
    </citation>
    <scope>NUCLEOTIDE SEQUENCE</scope>
</reference>
<dbReference type="InterPro" id="IPR029030">
    <property type="entry name" value="Caspase-like_dom_sf"/>
</dbReference>
<feature type="domain" description="Caspase family p20" evidence="1">
    <location>
        <begin position="11"/>
        <end position="87"/>
    </location>
</feature>
<proteinExistence type="predicted"/>
<dbReference type="EMBL" id="CAJNOM010000076">
    <property type="protein sequence ID" value="CAF0992040.1"/>
    <property type="molecule type" value="Genomic_DNA"/>
</dbReference>
<dbReference type="PANTHER" id="PTHR22576:SF37">
    <property type="entry name" value="MUCOSA-ASSOCIATED LYMPHOID TISSUE LYMPHOMA TRANSLOCATION PROTEIN 1"/>
    <property type="match status" value="1"/>
</dbReference>
<sequence length="658" mass="74348">MARSTNDSSEHRKLALIIGNSNYSRSENRLDYAKNNSRDLSNLLKIIGFNVTLVNDVDKHEMTTHVIDFSKKICDGDLVFFYFCGHGCQVKDENYLIPVGDKQIEKDRDIDDFAYKCERMIERLTEKNRLYVTIAIFDCCKPYLLKNSTSKSHSLIKTKGLNEIKPPPGVFIQFGCAANQMASDNYRINDNNLYGKHLLKNIAQENVDIIDVFQRIMVDVSQESNKSQQPLSMNGLNQHQPVYLNQVIVTVEEWDKINPNDMESVLKTQTALRACYDTFPDIEEVIQRNKENVEKAEKFTQEILSKVPSGNVTERDTACHILHNLLGQENQKCLFFDSSQGMKLHDASGTLADLSVKERPFVLKLNNIDGLGNKTYVNGGEHNLNAIHTLENAVEHNQSHPVIEDIVDRLAKAHNVDKKNIVIKNFYVGSCGIVYLVTDLPDKLVKSLTNVSEKLHKQFEEFKAAKIHPLLYRPAFDIAQFDVRGNKTFTNQELTHQIGPSGRTQLYTPPAEWTRYGLKVLGKYPNDEWLHPFSHAGNWYRAYHGTGRATAADFGSPDKPIDADYASVDAAASIHENGFRKARVAVHGDGIYCSPNPTFPENGYVSTVKMTTKQGIKSFKCMLQVAVNPDGVKIATNDIWVAQEPKDIRTYGILIKEV</sequence>
<dbReference type="OrthoDB" id="428577at2759"/>
<accession>A0A814GBG3</accession>